<feature type="domain" description="S1 motif" evidence="10">
    <location>
        <begin position="623"/>
        <end position="704"/>
    </location>
</feature>
<dbReference type="SMART" id="SM00955">
    <property type="entry name" value="RNB"/>
    <property type="match status" value="1"/>
</dbReference>
<evidence type="ECO:0000313" key="11">
    <source>
        <dbReference type="EMBL" id="ABQ26873.1"/>
    </source>
</evidence>
<dbReference type="Proteomes" id="UP000006695">
    <property type="component" value="Chromosome"/>
</dbReference>
<dbReference type="GO" id="GO:0003723">
    <property type="term" value="F:RNA binding"/>
    <property type="evidence" value="ECO:0007669"/>
    <property type="project" value="UniProtKB-UniRule"/>
</dbReference>
<dbReference type="InterPro" id="IPR004476">
    <property type="entry name" value="RNase_II/RNase_R"/>
</dbReference>
<dbReference type="RefSeq" id="WP_011939549.1">
    <property type="nucleotide sequence ID" value="NC_009483.1"/>
</dbReference>
<dbReference type="KEGG" id="gur:Gura_2699"/>
<keyword evidence="6 8" id="KW-0269">Exonuclease</keyword>
<dbReference type="Pfam" id="PF00773">
    <property type="entry name" value="RNB"/>
    <property type="match status" value="1"/>
</dbReference>
<gene>
    <name evidence="8" type="primary">rnr</name>
    <name evidence="11" type="ordered locus">Gura_2699</name>
</gene>
<dbReference type="InterPro" id="IPR050180">
    <property type="entry name" value="RNR_Ribonuclease"/>
</dbReference>
<evidence type="ECO:0000259" key="10">
    <source>
        <dbReference type="PROSITE" id="PS50126"/>
    </source>
</evidence>
<dbReference type="STRING" id="351605.Gura_2699"/>
<dbReference type="GO" id="GO:0006402">
    <property type="term" value="P:mRNA catabolic process"/>
    <property type="evidence" value="ECO:0007669"/>
    <property type="project" value="TreeGrafter"/>
</dbReference>
<comment type="subcellular location">
    <subcellularLocation>
        <location evidence="2 8">Cytoplasm</location>
    </subcellularLocation>
</comment>
<dbReference type="HAMAP" id="MF_01895">
    <property type="entry name" value="RNase_R"/>
    <property type="match status" value="1"/>
</dbReference>
<dbReference type="Gene3D" id="2.40.50.140">
    <property type="entry name" value="Nucleic acid-binding proteins"/>
    <property type="match status" value="2"/>
</dbReference>
<dbReference type="InterPro" id="IPR040476">
    <property type="entry name" value="CSD2"/>
</dbReference>
<dbReference type="Pfam" id="PF08206">
    <property type="entry name" value="OB_RNB"/>
    <property type="match status" value="1"/>
</dbReference>
<comment type="function">
    <text evidence="8">3'-5' exoribonuclease that releases 5'-nucleoside monophosphates and is involved in maturation of structured RNAs.</text>
</comment>
<dbReference type="SMART" id="SM00357">
    <property type="entry name" value="CSP"/>
    <property type="match status" value="2"/>
</dbReference>
<dbReference type="EMBL" id="CP000698">
    <property type="protein sequence ID" value="ABQ26873.1"/>
    <property type="molecule type" value="Genomic_DNA"/>
</dbReference>
<dbReference type="InterPro" id="IPR003029">
    <property type="entry name" value="S1_domain"/>
</dbReference>
<dbReference type="OrthoDB" id="9764149at2"/>
<dbReference type="SMART" id="SM00316">
    <property type="entry name" value="S1"/>
    <property type="match status" value="1"/>
</dbReference>
<dbReference type="PROSITE" id="PS01175">
    <property type="entry name" value="RIBONUCLEASE_II"/>
    <property type="match status" value="1"/>
</dbReference>
<comment type="similarity">
    <text evidence="8">Belongs to the RNR ribonuclease family. RNase R subfamily.</text>
</comment>
<keyword evidence="5 8" id="KW-0378">Hydrolase</keyword>
<dbReference type="GO" id="GO:0005829">
    <property type="term" value="C:cytosol"/>
    <property type="evidence" value="ECO:0007669"/>
    <property type="project" value="TreeGrafter"/>
</dbReference>
<dbReference type="PANTHER" id="PTHR23355:SF9">
    <property type="entry name" value="DIS3-LIKE EXONUCLEASE 2"/>
    <property type="match status" value="1"/>
</dbReference>
<dbReference type="AlphaFoldDB" id="A5G505"/>
<dbReference type="InterPro" id="IPR011129">
    <property type="entry name" value="CSD"/>
</dbReference>
<dbReference type="PROSITE" id="PS50126">
    <property type="entry name" value="S1"/>
    <property type="match status" value="1"/>
</dbReference>
<dbReference type="EC" id="3.1.13.1" evidence="8"/>
<keyword evidence="12" id="KW-1185">Reference proteome</keyword>
<evidence type="ECO:0000256" key="4">
    <source>
        <dbReference type="ARBA" id="ARBA00022722"/>
    </source>
</evidence>
<dbReference type="InterPro" id="IPR022966">
    <property type="entry name" value="RNase_II/R_CS"/>
</dbReference>
<evidence type="ECO:0000256" key="1">
    <source>
        <dbReference type="ARBA" id="ARBA00001849"/>
    </source>
</evidence>
<proteinExistence type="inferred from homology"/>
<evidence type="ECO:0000256" key="3">
    <source>
        <dbReference type="ARBA" id="ARBA00022490"/>
    </source>
</evidence>
<keyword evidence="3 8" id="KW-0963">Cytoplasm</keyword>
<evidence type="ECO:0000313" key="12">
    <source>
        <dbReference type="Proteomes" id="UP000006695"/>
    </source>
</evidence>
<sequence length="763" mass="85990">MKIGKDAVVKLLRSHAGVPMEFRELMQAFGINKAQRPQFKEIIDGFVEDGVLVRLKGRLYVLPTETAGIVGKLTVHRDGYGFVIPEAGKEDIFIPARYLRENMHGDKVEVRIVAKKRDGKQEGRIVKTVERGFTKIVGRFESAREFGRVIPDEVRINRDILIPIKASGKAQNGQVVVAEITSYPVAGKGLEGRIVEVLGWPDEPEVEVQTIIRKYDLPYIFPAEALSGARAVSQSVTAADLEGRTDLRGRPTVTIDGETARDFDDAVSVKREGKGNIRLWVSIADVSHYVKPGSPIDREAYLRGTSVYFPDRCIPMLPEELSNGICSLNPTVDRLTVTAEMLFGPSGEMLQASFYPSVIKSAARLTYTIVKNILVEKDQKLCEEYEDLVADLKVMEELALRLMTKRKKRGSIDFDLPEPEILLDMQGGTLAIIRAERNLAHKIIEECMLAANEAVASHIEERHIPSLYRVHETPDFAKLQDFREFVFNFGYELRLKEESVEPGEFQRLLDQAEGKPEERMINEVLLRCMKQARYSAENLGHFGLAAASYTHFTSPIRRYPDLVVHRILKTLIGKKFSEKEKEQLAETLPETAVHTSKRERVAMEAEREIVELKKMQYMRDKIGEEFDGIITGVAAFGFFVELVELFIEGMVHISTLKQDFYQYVEKQHSLIGEQSRTVFRIGDRVRVRVAAVSLEKKQIEFVLAGMKEAGALKTESYAGEEFPKIPVRGKWPTAGKGGKKTGSTSGDDKGRKATRGKSERKRR</sequence>
<evidence type="ECO:0000256" key="5">
    <source>
        <dbReference type="ARBA" id="ARBA00022801"/>
    </source>
</evidence>
<dbReference type="InterPro" id="IPR011805">
    <property type="entry name" value="RNase_R"/>
</dbReference>
<dbReference type="GO" id="GO:0008859">
    <property type="term" value="F:exoribonuclease II activity"/>
    <property type="evidence" value="ECO:0007669"/>
    <property type="project" value="UniProtKB-UniRule"/>
</dbReference>
<evidence type="ECO:0000256" key="6">
    <source>
        <dbReference type="ARBA" id="ARBA00022839"/>
    </source>
</evidence>
<dbReference type="PANTHER" id="PTHR23355">
    <property type="entry name" value="RIBONUCLEASE"/>
    <property type="match status" value="1"/>
</dbReference>
<dbReference type="NCBIfam" id="TIGR02063">
    <property type="entry name" value="RNase_R"/>
    <property type="match status" value="1"/>
</dbReference>
<feature type="region of interest" description="Disordered" evidence="9">
    <location>
        <begin position="725"/>
        <end position="763"/>
    </location>
</feature>
<evidence type="ECO:0000256" key="9">
    <source>
        <dbReference type="SAM" id="MobiDB-lite"/>
    </source>
</evidence>
<dbReference type="CDD" id="cd04471">
    <property type="entry name" value="S1_RNase_R"/>
    <property type="match status" value="1"/>
</dbReference>
<feature type="compositionally biased region" description="Basic residues" evidence="9">
    <location>
        <begin position="752"/>
        <end position="763"/>
    </location>
</feature>
<evidence type="ECO:0000256" key="7">
    <source>
        <dbReference type="ARBA" id="ARBA00022884"/>
    </source>
</evidence>
<dbReference type="SUPFAM" id="SSF50249">
    <property type="entry name" value="Nucleic acid-binding proteins"/>
    <property type="match status" value="4"/>
</dbReference>
<keyword evidence="4 8" id="KW-0540">Nuclease</keyword>
<dbReference type="Pfam" id="PF17876">
    <property type="entry name" value="CSD2"/>
    <property type="match status" value="1"/>
</dbReference>
<dbReference type="InterPro" id="IPR012340">
    <property type="entry name" value="NA-bd_OB-fold"/>
</dbReference>
<keyword evidence="7 8" id="KW-0694">RNA-binding</keyword>
<accession>A5G505</accession>
<organism evidence="11 12">
    <name type="scientific">Geotalea uraniireducens (strain Rf4)</name>
    <name type="common">Geobacter uraniireducens</name>
    <dbReference type="NCBI Taxonomy" id="351605"/>
    <lineage>
        <taxon>Bacteria</taxon>
        <taxon>Pseudomonadati</taxon>
        <taxon>Thermodesulfobacteriota</taxon>
        <taxon>Desulfuromonadia</taxon>
        <taxon>Geobacterales</taxon>
        <taxon>Geobacteraceae</taxon>
        <taxon>Geotalea</taxon>
    </lineage>
</organism>
<evidence type="ECO:0000256" key="8">
    <source>
        <dbReference type="HAMAP-Rule" id="MF_01895"/>
    </source>
</evidence>
<comment type="catalytic activity">
    <reaction evidence="1 8">
        <text>Exonucleolytic cleavage in the 3'- to 5'-direction to yield nucleoside 5'-phosphates.</text>
        <dbReference type="EC" id="3.1.13.1"/>
    </reaction>
</comment>
<dbReference type="InterPro" id="IPR013223">
    <property type="entry name" value="RNase_B_OB_dom"/>
</dbReference>
<dbReference type="NCBIfam" id="TIGR00358">
    <property type="entry name" value="3_prime_RNase"/>
    <property type="match status" value="1"/>
</dbReference>
<dbReference type="HOGENOM" id="CLU_002333_7_0_7"/>
<evidence type="ECO:0000256" key="2">
    <source>
        <dbReference type="ARBA" id="ARBA00004496"/>
    </source>
</evidence>
<dbReference type="Pfam" id="PF00575">
    <property type="entry name" value="S1"/>
    <property type="match status" value="1"/>
</dbReference>
<reference evidence="11 12" key="1">
    <citation type="submission" date="2007-05" db="EMBL/GenBank/DDBJ databases">
        <title>Complete sequence of Geobacter uraniireducens Rf4.</title>
        <authorList>
            <consortium name="US DOE Joint Genome Institute"/>
            <person name="Copeland A."/>
            <person name="Lucas S."/>
            <person name="Lapidus A."/>
            <person name="Barry K."/>
            <person name="Detter J.C."/>
            <person name="Glavina del Rio T."/>
            <person name="Hammon N."/>
            <person name="Israni S."/>
            <person name="Dalin E."/>
            <person name="Tice H."/>
            <person name="Pitluck S."/>
            <person name="Chertkov O."/>
            <person name="Brettin T."/>
            <person name="Bruce D."/>
            <person name="Han C."/>
            <person name="Schmutz J."/>
            <person name="Larimer F."/>
            <person name="Land M."/>
            <person name="Hauser L."/>
            <person name="Kyrpides N."/>
            <person name="Mikhailova N."/>
            <person name="Shelobolina E."/>
            <person name="Aklujkar M."/>
            <person name="Lovley D."/>
            <person name="Richardson P."/>
        </authorList>
    </citation>
    <scope>NUCLEOTIDE SEQUENCE [LARGE SCALE GENOMIC DNA]</scope>
    <source>
        <strain evidence="11 12">Rf4</strain>
    </source>
</reference>
<dbReference type="InterPro" id="IPR001900">
    <property type="entry name" value="RNase_II/R"/>
</dbReference>
<name>A5G505_GEOUR</name>
<protein>
    <recommendedName>
        <fullName evidence="8">Ribonuclease R</fullName>
        <shortName evidence="8">RNase R</shortName>
        <ecNumber evidence="8">3.1.13.1</ecNumber>
    </recommendedName>
</protein>